<organism evidence="10 11">
    <name type="scientific">Endozoicomonas gorgoniicola</name>
    <dbReference type="NCBI Taxonomy" id="1234144"/>
    <lineage>
        <taxon>Bacteria</taxon>
        <taxon>Pseudomonadati</taxon>
        <taxon>Pseudomonadota</taxon>
        <taxon>Gammaproteobacteria</taxon>
        <taxon>Oceanospirillales</taxon>
        <taxon>Endozoicomonadaceae</taxon>
        <taxon>Endozoicomonas</taxon>
    </lineage>
</organism>
<dbReference type="Pfam" id="PF13231">
    <property type="entry name" value="PMT_2"/>
    <property type="match status" value="1"/>
</dbReference>
<sequence>MDDLQNNTNNTSESLKHPLRWLSLLCLFQLTFWTLAPNWVRHSLNSDTLEGIAWGNLWQWGYDKHPPLAAWITALFANLSDTSDLPVYFLAQLSIVIVFIAVWRLAREYLPGQGALLAVFLLQGVLFYSNRVERVTPDTIQGPVWALLALTFYFAVTRESLKYWLLTGVLAGLAVLAKYQVAVLFLPLLIVLLITREGQKSLKTAGPWLGAIVATLIVLPHLQWLMENNFAAVCYLEEMYVDNPDNQHGSGWADRFYYPLSFTVNSFNNILPMLLLCIPLFRAKKLNIQYGSFKTLFLTAIALGPFVLSIVFGLMTGEKLIPRWATPYFAWLPLFILVTLKPEITYKRFRTLAICCLALGMTTCALRTGFQYYKPLQKERYWESDEYMPAREEMAYAEKLWQQHHTYPMPYLGGLHYHIAELIPYSKTDPIPFFGLNPAESLWMDVKDFHRRGGMILIRHGRRNTGKVQQRLKDHYPDAVYIGSHSFKPVSRLNVDPPIEFKTDYYLLEPRTAPQNR</sequence>
<evidence type="ECO:0000256" key="8">
    <source>
        <dbReference type="SAM" id="Phobius"/>
    </source>
</evidence>
<keyword evidence="5 8" id="KW-0812">Transmembrane</keyword>
<feature type="transmembrane region" description="Helical" evidence="8">
    <location>
        <begin position="256"/>
        <end position="281"/>
    </location>
</feature>
<feature type="domain" description="Glycosyltransferase RgtA/B/C/D-like" evidence="9">
    <location>
        <begin position="64"/>
        <end position="224"/>
    </location>
</feature>
<dbReference type="PANTHER" id="PTHR33908:SF9">
    <property type="entry name" value="BLL5595 PROTEIN"/>
    <property type="match status" value="1"/>
</dbReference>
<feature type="transmembrane region" description="Helical" evidence="8">
    <location>
        <begin position="321"/>
        <end position="340"/>
    </location>
</feature>
<feature type="transmembrane region" description="Helical" evidence="8">
    <location>
        <begin position="163"/>
        <end position="194"/>
    </location>
</feature>
<feature type="transmembrane region" description="Helical" evidence="8">
    <location>
        <begin position="352"/>
        <end position="370"/>
    </location>
</feature>
<feature type="transmembrane region" description="Helical" evidence="8">
    <location>
        <begin position="293"/>
        <end position="315"/>
    </location>
</feature>
<dbReference type="EMBL" id="JAPFCC010000001">
    <property type="protein sequence ID" value="MCW7553993.1"/>
    <property type="molecule type" value="Genomic_DNA"/>
</dbReference>
<dbReference type="InterPro" id="IPR038731">
    <property type="entry name" value="RgtA/B/C-like"/>
</dbReference>
<comment type="subcellular location">
    <subcellularLocation>
        <location evidence="1">Cell membrane</location>
        <topology evidence="1">Multi-pass membrane protein</topology>
    </subcellularLocation>
</comment>
<keyword evidence="11" id="KW-1185">Reference proteome</keyword>
<keyword evidence="3" id="KW-0328">Glycosyltransferase</keyword>
<evidence type="ECO:0000259" key="9">
    <source>
        <dbReference type="Pfam" id="PF13231"/>
    </source>
</evidence>
<protein>
    <submittedName>
        <fullName evidence="10">Glycosyltransferase family 39 protein</fullName>
    </submittedName>
</protein>
<keyword evidence="4" id="KW-0808">Transferase</keyword>
<evidence type="ECO:0000256" key="6">
    <source>
        <dbReference type="ARBA" id="ARBA00022989"/>
    </source>
</evidence>
<evidence type="ECO:0000256" key="4">
    <source>
        <dbReference type="ARBA" id="ARBA00022679"/>
    </source>
</evidence>
<evidence type="ECO:0000313" key="10">
    <source>
        <dbReference type="EMBL" id="MCW7553993.1"/>
    </source>
</evidence>
<proteinExistence type="predicted"/>
<feature type="transmembrane region" description="Helical" evidence="8">
    <location>
        <begin position="85"/>
        <end position="103"/>
    </location>
</feature>
<feature type="transmembrane region" description="Helical" evidence="8">
    <location>
        <begin position="206"/>
        <end position="226"/>
    </location>
</feature>
<evidence type="ECO:0000256" key="2">
    <source>
        <dbReference type="ARBA" id="ARBA00022475"/>
    </source>
</evidence>
<keyword evidence="2" id="KW-1003">Cell membrane</keyword>
<dbReference type="Proteomes" id="UP001209854">
    <property type="component" value="Unassembled WGS sequence"/>
</dbReference>
<dbReference type="PANTHER" id="PTHR33908">
    <property type="entry name" value="MANNOSYLTRANSFERASE YKCB-RELATED"/>
    <property type="match status" value="1"/>
</dbReference>
<evidence type="ECO:0000256" key="5">
    <source>
        <dbReference type="ARBA" id="ARBA00022692"/>
    </source>
</evidence>
<feature type="transmembrane region" description="Helical" evidence="8">
    <location>
        <begin position="140"/>
        <end position="157"/>
    </location>
</feature>
<evidence type="ECO:0000313" key="11">
    <source>
        <dbReference type="Proteomes" id="UP001209854"/>
    </source>
</evidence>
<keyword evidence="6 8" id="KW-1133">Transmembrane helix</keyword>
<accession>A0ABT3MY21</accession>
<reference evidence="10 11" key="1">
    <citation type="submission" date="2022-10" db="EMBL/GenBank/DDBJ databases">
        <title>High-quality genome sequences of two octocoral-associated bacteria, Endozoicomonas euniceicola EF212 and Endozoicomonas gorgoniicola PS125.</title>
        <authorList>
            <person name="Chiou Y.-J."/>
            <person name="Chen Y.-H."/>
        </authorList>
    </citation>
    <scope>NUCLEOTIDE SEQUENCE [LARGE SCALE GENOMIC DNA]</scope>
    <source>
        <strain evidence="10 11">PS125</strain>
    </source>
</reference>
<keyword evidence="7 8" id="KW-0472">Membrane</keyword>
<evidence type="ECO:0000256" key="1">
    <source>
        <dbReference type="ARBA" id="ARBA00004651"/>
    </source>
</evidence>
<dbReference type="RefSeq" id="WP_262563734.1">
    <property type="nucleotide sequence ID" value="NZ_JAPFCC010000001.1"/>
</dbReference>
<dbReference type="InterPro" id="IPR050297">
    <property type="entry name" value="LipidA_mod_glycosyltrf_83"/>
</dbReference>
<name>A0ABT3MY21_9GAMM</name>
<feature type="transmembrane region" description="Helical" evidence="8">
    <location>
        <begin position="109"/>
        <end position="128"/>
    </location>
</feature>
<evidence type="ECO:0000256" key="7">
    <source>
        <dbReference type="ARBA" id="ARBA00023136"/>
    </source>
</evidence>
<comment type="caution">
    <text evidence="10">The sequence shown here is derived from an EMBL/GenBank/DDBJ whole genome shotgun (WGS) entry which is preliminary data.</text>
</comment>
<evidence type="ECO:0000256" key="3">
    <source>
        <dbReference type="ARBA" id="ARBA00022676"/>
    </source>
</evidence>
<gene>
    <name evidence="10" type="ORF">NX722_15475</name>
</gene>